<keyword evidence="8 12" id="KW-0067">ATP-binding</keyword>
<evidence type="ECO:0000256" key="8">
    <source>
        <dbReference type="ARBA" id="ARBA00022840"/>
    </source>
</evidence>
<comment type="catalytic activity">
    <reaction evidence="12">
        <text>D-ribose + ATP = D-ribose 5-phosphate + ADP + H(+)</text>
        <dbReference type="Rhea" id="RHEA:13697"/>
        <dbReference type="ChEBI" id="CHEBI:15378"/>
        <dbReference type="ChEBI" id="CHEBI:30616"/>
        <dbReference type="ChEBI" id="CHEBI:47013"/>
        <dbReference type="ChEBI" id="CHEBI:78346"/>
        <dbReference type="ChEBI" id="CHEBI:456216"/>
        <dbReference type="EC" id="2.7.1.15"/>
    </reaction>
</comment>
<feature type="binding site" evidence="12">
    <location>
        <position position="231"/>
    </location>
    <ligand>
        <name>substrate</name>
    </ligand>
</feature>
<feature type="binding site" evidence="12">
    <location>
        <position position="133"/>
    </location>
    <ligand>
        <name>substrate</name>
    </ligand>
</feature>
<feature type="binding site" evidence="12">
    <location>
        <begin position="230"/>
        <end position="231"/>
    </location>
    <ligand>
        <name>ATP</name>
        <dbReference type="ChEBI" id="CHEBI:30616"/>
    </ligand>
</feature>
<keyword evidence="6 12" id="KW-0547">Nucleotide-binding</keyword>
<keyword evidence="9 12" id="KW-0460">Magnesium</keyword>
<keyword evidence="4 12" id="KW-0808">Transferase</keyword>
<feature type="domain" description="Carbohydrate kinase PfkB" evidence="13">
    <location>
        <begin position="3"/>
        <end position="269"/>
    </location>
</feature>
<comment type="function">
    <text evidence="12">Catalyzes the phosphorylation of ribose at O-5 in a reaction requiring ATP and magnesium. The resulting D-ribose-5-phosphate can then be used either for sythesis of nucleotides, histidine, and tryptophan, or as a component of the pentose phosphate pathway.</text>
</comment>
<dbReference type="PRINTS" id="PR00990">
    <property type="entry name" value="RIBOKINASE"/>
</dbReference>
<dbReference type="HAMAP" id="MF_01987">
    <property type="entry name" value="Ribokinase"/>
    <property type="match status" value="1"/>
</dbReference>
<dbReference type="EMBL" id="JBHSWJ010000002">
    <property type="protein sequence ID" value="MFC6714903.1"/>
    <property type="molecule type" value="Genomic_DNA"/>
</dbReference>
<comment type="caution">
    <text evidence="14">The sequence shown here is derived from an EMBL/GenBank/DDBJ whole genome shotgun (WGS) entry which is preliminary data.</text>
</comment>
<dbReference type="PANTHER" id="PTHR10584:SF166">
    <property type="entry name" value="RIBOKINASE"/>
    <property type="match status" value="1"/>
</dbReference>
<protein>
    <recommendedName>
        <fullName evidence="3 12">Ribokinase</fullName>
        <shortName evidence="12">RK</shortName>
        <ecNumber evidence="2 12">2.7.1.15</ecNumber>
    </recommendedName>
</protein>
<evidence type="ECO:0000256" key="7">
    <source>
        <dbReference type="ARBA" id="ARBA00022777"/>
    </source>
</evidence>
<keyword evidence="11 12" id="KW-0119">Carbohydrate metabolism</keyword>
<dbReference type="InterPro" id="IPR011611">
    <property type="entry name" value="PfkB_dom"/>
</dbReference>
<accession>A0ABW2AW79</accession>
<name>A0ABW2AW79_9MICO</name>
<feature type="binding site" evidence="12">
    <location>
        <position position="177"/>
    </location>
    <ligand>
        <name>ATP</name>
        <dbReference type="ChEBI" id="CHEBI:30616"/>
    </ligand>
</feature>
<feature type="active site" description="Proton acceptor" evidence="12">
    <location>
        <position position="231"/>
    </location>
</feature>
<evidence type="ECO:0000256" key="6">
    <source>
        <dbReference type="ARBA" id="ARBA00022741"/>
    </source>
</evidence>
<feature type="binding site" evidence="12">
    <location>
        <position position="225"/>
    </location>
    <ligand>
        <name>K(+)</name>
        <dbReference type="ChEBI" id="CHEBI:29103"/>
    </ligand>
</feature>
<evidence type="ECO:0000256" key="4">
    <source>
        <dbReference type="ARBA" id="ARBA00022679"/>
    </source>
</evidence>
<comment type="activity regulation">
    <text evidence="12">Activated by a monovalent cation that binds near, but not in, the active site. The most likely occupant of the site in vivo is potassium. Ion binding induces a conformational change that may alter substrate affinity.</text>
</comment>
<evidence type="ECO:0000256" key="5">
    <source>
        <dbReference type="ARBA" id="ARBA00022723"/>
    </source>
</evidence>
<feature type="binding site" evidence="12">
    <location>
        <position position="255"/>
    </location>
    <ligand>
        <name>ATP</name>
        <dbReference type="ChEBI" id="CHEBI:30616"/>
    </ligand>
</feature>
<keyword evidence="7 12" id="KW-0418">Kinase</keyword>
<dbReference type="CDD" id="cd01174">
    <property type="entry name" value="ribokinase"/>
    <property type="match status" value="1"/>
</dbReference>
<keyword evidence="12" id="KW-0963">Cytoplasm</keyword>
<evidence type="ECO:0000256" key="9">
    <source>
        <dbReference type="ARBA" id="ARBA00022842"/>
    </source>
</evidence>
<dbReference type="GO" id="GO:0004747">
    <property type="term" value="F:ribokinase activity"/>
    <property type="evidence" value="ECO:0007669"/>
    <property type="project" value="UniProtKB-EC"/>
</dbReference>
<evidence type="ECO:0000256" key="11">
    <source>
        <dbReference type="ARBA" id="ARBA00023277"/>
    </source>
</evidence>
<feature type="binding site" evidence="12">
    <location>
        <position position="227"/>
    </location>
    <ligand>
        <name>K(+)</name>
        <dbReference type="ChEBI" id="CHEBI:29103"/>
    </ligand>
</feature>
<comment type="subcellular location">
    <subcellularLocation>
        <location evidence="12">Cytoplasm</location>
    </subcellularLocation>
</comment>
<feature type="binding site" evidence="12">
    <location>
        <position position="264"/>
    </location>
    <ligand>
        <name>K(+)</name>
        <dbReference type="ChEBI" id="CHEBI:29103"/>
    </ligand>
</feature>
<keyword evidence="15" id="KW-1185">Reference proteome</keyword>
<keyword evidence="10 12" id="KW-0630">Potassium</keyword>
<comment type="caution">
    <text evidence="12">Lacks conserved residue(s) required for the propagation of feature annotation.</text>
</comment>
<reference evidence="15" key="1">
    <citation type="journal article" date="2019" name="Int. J. Syst. Evol. Microbiol.">
        <title>The Global Catalogue of Microorganisms (GCM) 10K type strain sequencing project: providing services to taxonomists for standard genome sequencing and annotation.</title>
        <authorList>
            <consortium name="The Broad Institute Genomics Platform"/>
            <consortium name="The Broad Institute Genome Sequencing Center for Infectious Disease"/>
            <person name="Wu L."/>
            <person name="Ma J."/>
        </authorList>
    </citation>
    <scope>NUCLEOTIDE SEQUENCE [LARGE SCALE GENOMIC DNA]</scope>
    <source>
        <strain evidence="15">NBRC 106593</strain>
    </source>
</reference>
<keyword evidence="5 12" id="KW-0479">Metal-binding</keyword>
<dbReference type="RefSeq" id="WP_377823621.1">
    <property type="nucleotide sequence ID" value="NZ_JBHSWJ010000002.1"/>
</dbReference>
<evidence type="ECO:0000259" key="13">
    <source>
        <dbReference type="Pfam" id="PF00294"/>
    </source>
</evidence>
<evidence type="ECO:0000256" key="1">
    <source>
        <dbReference type="ARBA" id="ARBA00005380"/>
    </source>
</evidence>
<evidence type="ECO:0000256" key="3">
    <source>
        <dbReference type="ARBA" id="ARBA00016943"/>
    </source>
</evidence>
<feature type="binding site" evidence="12">
    <location>
        <begin position="38"/>
        <end position="42"/>
    </location>
    <ligand>
        <name>substrate</name>
    </ligand>
</feature>
<comment type="similarity">
    <text evidence="1">Belongs to the carbohydrate kinase pfkB family.</text>
</comment>
<proteinExistence type="inferred from homology"/>
<feature type="binding site" evidence="12">
    <location>
        <position position="266"/>
    </location>
    <ligand>
        <name>K(+)</name>
        <dbReference type="ChEBI" id="CHEBI:29103"/>
    </ligand>
</feature>
<feature type="binding site" evidence="12">
    <location>
        <position position="261"/>
    </location>
    <ligand>
        <name>K(+)</name>
        <dbReference type="ChEBI" id="CHEBI:29103"/>
    </ligand>
</feature>
<dbReference type="PROSITE" id="PS00584">
    <property type="entry name" value="PFKB_KINASES_2"/>
    <property type="match status" value="1"/>
</dbReference>
<evidence type="ECO:0000256" key="2">
    <source>
        <dbReference type="ARBA" id="ARBA00012035"/>
    </source>
</evidence>
<feature type="binding site" evidence="12">
    <location>
        <begin position="10"/>
        <end position="12"/>
    </location>
    <ligand>
        <name>substrate</name>
    </ligand>
</feature>
<dbReference type="InterPro" id="IPR002139">
    <property type="entry name" value="Ribo/fructo_kinase"/>
</dbReference>
<comment type="subunit">
    <text evidence="12">Homodimer.</text>
</comment>
<evidence type="ECO:0000256" key="10">
    <source>
        <dbReference type="ARBA" id="ARBA00022958"/>
    </source>
</evidence>
<dbReference type="EC" id="2.7.1.15" evidence="2 12"/>
<dbReference type="SUPFAM" id="SSF53613">
    <property type="entry name" value="Ribokinase-like"/>
    <property type="match status" value="1"/>
</dbReference>
<dbReference type="InterPro" id="IPR029056">
    <property type="entry name" value="Ribokinase-like"/>
</dbReference>
<feature type="binding site" evidence="12">
    <location>
        <begin position="197"/>
        <end position="202"/>
    </location>
    <ligand>
        <name>ATP</name>
        <dbReference type="ChEBI" id="CHEBI:30616"/>
    </ligand>
</feature>
<dbReference type="Gene3D" id="3.40.1190.20">
    <property type="match status" value="1"/>
</dbReference>
<sequence>MTVYVLGALNVDLVTRVPHHPAPGETILGRSDGRFAGGKGGNQAMAARRAGAEVVMVGCVGDDELGWAYISRLQDAGIDADQVDATTAGPTGTALITVSDDGENSIIVIPGANESASVPAGFVSGEVLLASLEVPLSVVAETARAAHEAGVRVVLNLAPYADLPADVIALADPVIVNETEAAQLTDAGLRPASVVTTLGSQGATWTRGSGEVAREPGIAVRRVVDSTGAGDAFCGALAAALAGGLGDADALREANAAGAQAVSWQGAQPDGAI</sequence>
<evidence type="ECO:0000313" key="15">
    <source>
        <dbReference type="Proteomes" id="UP001596356"/>
    </source>
</evidence>
<dbReference type="Proteomes" id="UP001596356">
    <property type="component" value="Unassembled WGS sequence"/>
</dbReference>
<dbReference type="InterPro" id="IPR002173">
    <property type="entry name" value="Carboh/pur_kinase_PfkB_CS"/>
</dbReference>
<dbReference type="InterPro" id="IPR011877">
    <property type="entry name" value="Ribokinase"/>
</dbReference>
<comment type="similarity">
    <text evidence="12">Belongs to the carbohydrate kinase PfkB family. Ribokinase subfamily.</text>
</comment>
<evidence type="ECO:0000256" key="12">
    <source>
        <dbReference type="HAMAP-Rule" id="MF_01987"/>
    </source>
</evidence>
<comment type="pathway">
    <text evidence="12">Carbohydrate metabolism; D-ribose degradation; D-ribose 5-phosphate from beta-D-ribopyranose: step 2/2.</text>
</comment>
<organism evidence="14 15">
    <name type="scientific">Branchiibius cervicis</name>
    <dbReference type="NCBI Taxonomy" id="908252"/>
    <lineage>
        <taxon>Bacteria</taxon>
        <taxon>Bacillati</taxon>
        <taxon>Actinomycetota</taxon>
        <taxon>Actinomycetes</taxon>
        <taxon>Micrococcales</taxon>
        <taxon>Dermacoccaceae</taxon>
        <taxon>Branchiibius</taxon>
    </lineage>
</organism>
<evidence type="ECO:0000313" key="14">
    <source>
        <dbReference type="EMBL" id="MFC6714903.1"/>
    </source>
</evidence>
<dbReference type="Pfam" id="PF00294">
    <property type="entry name" value="PfkB"/>
    <property type="match status" value="1"/>
</dbReference>
<gene>
    <name evidence="12" type="primary">rbsK</name>
    <name evidence="14" type="ORF">ACFQBT_14215</name>
</gene>
<dbReference type="PANTHER" id="PTHR10584">
    <property type="entry name" value="SUGAR KINASE"/>
    <property type="match status" value="1"/>
</dbReference>
<comment type="cofactor">
    <cofactor evidence="12">
        <name>Mg(2+)</name>
        <dbReference type="ChEBI" id="CHEBI:18420"/>
    </cofactor>
    <text evidence="12">Requires a divalent cation, most likely magnesium in vivo, as an electrophilic catalyst to aid phosphoryl group transfer. It is the chelate of the metal and the nucleotide that is the actual substrate.</text>
</comment>